<gene>
    <name evidence="8" type="ORF">FIBSPDRAFT_962949</name>
</gene>
<keyword evidence="2" id="KW-0645">Protease</keyword>
<evidence type="ECO:0000256" key="1">
    <source>
        <dbReference type="ARBA" id="ARBA00005234"/>
    </source>
</evidence>
<evidence type="ECO:0000313" key="9">
    <source>
        <dbReference type="Proteomes" id="UP000076532"/>
    </source>
</evidence>
<keyword evidence="3" id="KW-0378">Hydrolase</keyword>
<feature type="domain" description="Ubiquitin-like protease family profile" evidence="6">
    <location>
        <begin position="466"/>
        <end position="642"/>
    </location>
</feature>
<evidence type="ECO:0000256" key="4">
    <source>
        <dbReference type="PROSITE-ProRule" id="PRU00325"/>
    </source>
</evidence>
<organism evidence="8 9">
    <name type="scientific">Athelia psychrophila</name>
    <dbReference type="NCBI Taxonomy" id="1759441"/>
    <lineage>
        <taxon>Eukaryota</taxon>
        <taxon>Fungi</taxon>
        <taxon>Dikarya</taxon>
        <taxon>Basidiomycota</taxon>
        <taxon>Agaricomycotina</taxon>
        <taxon>Agaricomycetes</taxon>
        <taxon>Agaricomycetidae</taxon>
        <taxon>Atheliales</taxon>
        <taxon>Atheliaceae</taxon>
        <taxon>Athelia</taxon>
    </lineage>
</organism>
<dbReference type="InterPro" id="IPR003653">
    <property type="entry name" value="Peptidase_C48_C"/>
</dbReference>
<keyword evidence="4" id="KW-0863">Zinc-finger</keyword>
<dbReference type="AlphaFoldDB" id="A0A165ZIX6"/>
<dbReference type="Proteomes" id="UP000076532">
    <property type="component" value="Unassembled WGS sequence"/>
</dbReference>
<keyword evidence="4" id="KW-0862">Zinc</keyword>
<dbReference type="STRING" id="436010.A0A165ZIX6"/>
<dbReference type="Gene3D" id="3.40.395.10">
    <property type="entry name" value="Adenoviral Proteinase, Chain A"/>
    <property type="match status" value="1"/>
</dbReference>
<dbReference type="InterPro" id="IPR038765">
    <property type="entry name" value="Papain-like_cys_pep_sf"/>
</dbReference>
<dbReference type="GO" id="GO:0019783">
    <property type="term" value="F:ubiquitin-like protein peptidase activity"/>
    <property type="evidence" value="ECO:0007669"/>
    <property type="project" value="UniProtKB-ARBA"/>
</dbReference>
<dbReference type="SUPFAM" id="SSF54001">
    <property type="entry name" value="Cysteine proteinases"/>
    <property type="match status" value="1"/>
</dbReference>
<name>A0A165ZIX6_9AGAM</name>
<dbReference type="GO" id="GO:0008234">
    <property type="term" value="F:cysteine-type peptidase activity"/>
    <property type="evidence" value="ECO:0007669"/>
    <property type="project" value="InterPro"/>
</dbReference>
<dbReference type="GO" id="GO:0008270">
    <property type="term" value="F:zinc ion binding"/>
    <property type="evidence" value="ECO:0007669"/>
    <property type="project" value="UniProtKB-KW"/>
</dbReference>
<dbReference type="EMBL" id="KV417676">
    <property type="protein sequence ID" value="KZP10641.1"/>
    <property type="molecule type" value="Genomic_DNA"/>
</dbReference>
<evidence type="ECO:0000259" key="7">
    <source>
        <dbReference type="PROSITE" id="PS50966"/>
    </source>
</evidence>
<evidence type="ECO:0000313" key="8">
    <source>
        <dbReference type="EMBL" id="KZP10641.1"/>
    </source>
</evidence>
<dbReference type="GO" id="GO:0006508">
    <property type="term" value="P:proteolysis"/>
    <property type="evidence" value="ECO:0007669"/>
    <property type="project" value="UniProtKB-KW"/>
</dbReference>
<reference evidence="8 9" key="1">
    <citation type="journal article" date="2016" name="Mol. Biol. Evol.">
        <title>Comparative Genomics of Early-Diverging Mushroom-Forming Fungi Provides Insights into the Origins of Lignocellulose Decay Capabilities.</title>
        <authorList>
            <person name="Nagy L.G."/>
            <person name="Riley R."/>
            <person name="Tritt A."/>
            <person name="Adam C."/>
            <person name="Daum C."/>
            <person name="Floudas D."/>
            <person name="Sun H."/>
            <person name="Yadav J.S."/>
            <person name="Pangilinan J."/>
            <person name="Larsson K.H."/>
            <person name="Matsuura K."/>
            <person name="Barry K."/>
            <person name="Labutti K."/>
            <person name="Kuo R."/>
            <person name="Ohm R.A."/>
            <person name="Bhattacharya S.S."/>
            <person name="Shirouzu T."/>
            <person name="Yoshinaga Y."/>
            <person name="Martin F.M."/>
            <person name="Grigoriev I.V."/>
            <person name="Hibbett D.S."/>
        </authorList>
    </citation>
    <scope>NUCLEOTIDE SEQUENCE [LARGE SCALE GENOMIC DNA]</scope>
    <source>
        <strain evidence="8 9">CBS 109695</strain>
    </source>
</reference>
<proteinExistence type="inferred from homology"/>
<keyword evidence="9" id="KW-1185">Reference proteome</keyword>
<evidence type="ECO:0008006" key="10">
    <source>
        <dbReference type="Google" id="ProtNLM"/>
    </source>
</evidence>
<dbReference type="Pfam" id="PF02902">
    <property type="entry name" value="Peptidase_C48"/>
    <property type="match status" value="1"/>
</dbReference>
<evidence type="ECO:0000259" key="6">
    <source>
        <dbReference type="PROSITE" id="PS50600"/>
    </source>
</evidence>
<dbReference type="OrthoDB" id="3052060at2759"/>
<keyword evidence="4" id="KW-0479">Metal-binding</keyword>
<accession>A0A165ZIX6</accession>
<sequence length="642" mass="72938">MGKKKPSKRTTFYTVTEQPYNNPLTKGALICDCHTFRQTGKQCEHTIAAGYQRDFGDVSRYEELETVQAERGPKSKGIKGLLHQGKKGSGGTVKSGHRMVQRKDHTVRAESNAFYKRGNSWNPFGDEGDDEMDSSISPARIILDDVLPPQHIKDSSSGGFVNLHKPSEKTTKEVDKKIKMPYTPLGSPILLTSDEGVGWDVDETMWLMNGITDWTSGNAELRQDEVWVFVDMLNAISDTLALGWNVLPHQYAQLAEEIGNREIVRNEGYIPHELGVQKDGATCGFWAVTFGLLLLFKIDFMKEDFLAQLSQDGMIARLKVSLQHMWLSWRMDADGLARSHLMDFMMLLKVDIAKLGLEGYLCVGLRPSHLQAYQHPESKQTSLSITGTIPMGSPEATIGGTPVSPISTELISSPRLISSPPYPKLDPNDPASPVFTEEWLLSREREAKKFLLMLQISGKQLTWGPERLNRNSLWQLNPGEQIDDEIVNIVLGPLANKNDFIWTPSTFLFITMTSCVSGAKDWSSMHRIVEKRSNFKRLIQINLPINLPREGHWLMVVIQLKNKWLIVYDSWEPSFRVNRGKSSWQETTHYEQIKVIVEWLSREFTRHDLVINWVEWTFDVTPQDTPLQDNTVDCGWYQQTSK</sequence>
<evidence type="ECO:0000256" key="2">
    <source>
        <dbReference type="ARBA" id="ARBA00022670"/>
    </source>
</evidence>
<feature type="domain" description="SWIM-type" evidence="7">
    <location>
        <begin position="13"/>
        <end position="54"/>
    </location>
</feature>
<dbReference type="PROSITE" id="PS50600">
    <property type="entry name" value="ULP_PROTEASE"/>
    <property type="match status" value="1"/>
</dbReference>
<protein>
    <recommendedName>
        <fullName evidence="10">Ubiquitin-like protease family profile domain-containing protein</fullName>
    </recommendedName>
</protein>
<dbReference type="InterPro" id="IPR007527">
    <property type="entry name" value="Znf_SWIM"/>
</dbReference>
<dbReference type="PROSITE" id="PS50966">
    <property type="entry name" value="ZF_SWIM"/>
    <property type="match status" value="1"/>
</dbReference>
<feature type="region of interest" description="Disordered" evidence="5">
    <location>
        <begin position="66"/>
        <end position="103"/>
    </location>
</feature>
<evidence type="ECO:0000256" key="5">
    <source>
        <dbReference type="SAM" id="MobiDB-lite"/>
    </source>
</evidence>
<comment type="similarity">
    <text evidence="1">Belongs to the peptidase C48 family.</text>
</comment>
<evidence type="ECO:0000256" key="3">
    <source>
        <dbReference type="ARBA" id="ARBA00022801"/>
    </source>
</evidence>